<sequence>MRIRDTDELLLQIEKKVELAGIGQILDRPDGDMNLNFTSHFNLSKVFKTNALVMDRVTSYMPYLKFEELQFHNLQGLQLADPQYQYTAPIGILLGADIAFSLFKADIKYGHEGPKLQKGIFLLLLRIRSHPIAITADITKMYRQISLHPDDTPNQRIIWRDESGQGCETVENGRKLIRELNQLLQAGGFKLRQWSSNNPTELDTLRETDKSTFYGTDTRWIRLHELTTYEIRGFADASQRAYAAMVYIKMIHNSSIHDIYLLAAKTRVATLKTTTTPRMELCALLFLAQGTRLVCTAMSLNINKVTLWSDSNIVLSPGEYHWIKCSILSYGSTVHHG</sequence>
<keyword evidence="2" id="KW-1185">Reference proteome</keyword>
<evidence type="ECO:0000313" key="1">
    <source>
        <dbReference type="EMBL" id="UYV63117.1"/>
    </source>
</evidence>
<dbReference type="InterPro" id="IPR043502">
    <property type="entry name" value="DNA/RNA_pol_sf"/>
</dbReference>
<dbReference type="InterPro" id="IPR008042">
    <property type="entry name" value="Retrotrans_Pao"/>
</dbReference>
<accession>A0ABY6K2L4</accession>
<proteinExistence type="predicted"/>
<organism evidence="1 2">
    <name type="scientific">Cordylochernes scorpioides</name>
    <dbReference type="NCBI Taxonomy" id="51811"/>
    <lineage>
        <taxon>Eukaryota</taxon>
        <taxon>Metazoa</taxon>
        <taxon>Ecdysozoa</taxon>
        <taxon>Arthropoda</taxon>
        <taxon>Chelicerata</taxon>
        <taxon>Arachnida</taxon>
        <taxon>Pseudoscorpiones</taxon>
        <taxon>Cheliferoidea</taxon>
        <taxon>Chernetidae</taxon>
        <taxon>Cordylochernes</taxon>
    </lineage>
</organism>
<dbReference type="SUPFAM" id="SSF56672">
    <property type="entry name" value="DNA/RNA polymerases"/>
    <property type="match status" value="1"/>
</dbReference>
<dbReference type="Proteomes" id="UP001235939">
    <property type="component" value="Chromosome 02"/>
</dbReference>
<evidence type="ECO:0000313" key="2">
    <source>
        <dbReference type="Proteomes" id="UP001235939"/>
    </source>
</evidence>
<name>A0ABY6K2L4_9ARAC</name>
<dbReference type="PANTHER" id="PTHR47331">
    <property type="entry name" value="PHD-TYPE DOMAIN-CONTAINING PROTEIN"/>
    <property type="match status" value="1"/>
</dbReference>
<dbReference type="EMBL" id="CP092864">
    <property type="protein sequence ID" value="UYV63117.1"/>
    <property type="molecule type" value="Genomic_DNA"/>
</dbReference>
<gene>
    <name evidence="1" type="ORF">LAZ67_2003181</name>
</gene>
<protein>
    <submittedName>
        <fullName evidence="1">Uncharacterized protein</fullName>
    </submittedName>
</protein>
<reference evidence="1 2" key="1">
    <citation type="submission" date="2022-01" db="EMBL/GenBank/DDBJ databases">
        <title>A chromosomal length assembly of Cordylochernes scorpioides.</title>
        <authorList>
            <person name="Zeh D."/>
            <person name="Zeh J."/>
        </authorList>
    </citation>
    <scope>NUCLEOTIDE SEQUENCE [LARGE SCALE GENOMIC DNA]</scope>
    <source>
        <strain evidence="1">IN4F17</strain>
        <tissue evidence="1">Whole Body</tissue>
    </source>
</reference>
<dbReference type="PANTHER" id="PTHR47331:SF1">
    <property type="entry name" value="GAG-LIKE PROTEIN"/>
    <property type="match status" value="1"/>
</dbReference>
<dbReference type="Pfam" id="PF05380">
    <property type="entry name" value="Peptidase_A17"/>
    <property type="match status" value="1"/>
</dbReference>